<evidence type="ECO:0008006" key="5">
    <source>
        <dbReference type="Google" id="ProtNLM"/>
    </source>
</evidence>
<sequence length="190" mass="20322">MKKLSTLSMLLLATFTLAACQNNASQENSSSQSSTSSQLSKAKIKAEANDKKVKEKKASDEDSKDTEDKDKKSSQDSATSNESTESTDVNSDDSNSSSSSKKSVNVSKSDAASLVWNQFEATSLNNYPSNYDRSDFSVSVDDKNSDGSYTVTVRENHDGPHAKANGADPDVAPMAGMYSVDANGNVTRTF</sequence>
<proteinExistence type="predicted"/>
<reference evidence="3 4" key="1">
    <citation type="journal article" date="2015" name="Genome Announc.">
        <title>Expanding the biotechnology potential of lactobacilli through comparative genomics of 213 strains and associated genera.</title>
        <authorList>
            <person name="Sun Z."/>
            <person name="Harris H.M."/>
            <person name="McCann A."/>
            <person name="Guo C."/>
            <person name="Argimon S."/>
            <person name="Zhang W."/>
            <person name="Yang X."/>
            <person name="Jeffery I.B."/>
            <person name="Cooney J.C."/>
            <person name="Kagawa T.F."/>
            <person name="Liu W."/>
            <person name="Song Y."/>
            <person name="Salvetti E."/>
            <person name="Wrobel A."/>
            <person name="Rasinkangas P."/>
            <person name="Parkhill J."/>
            <person name="Rea M.C."/>
            <person name="O'Sullivan O."/>
            <person name="Ritari J."/>
            <person name="Douillard F.P."/>
            <person name="Paul Ross R."/>
            <person name="Yang R."/>
            <person name="Briner A.E."/>
            <person name="Felis G.E."/>
            <person name="de Vos W.M."/>
            <person name="Barrangou R."/>
            <person name="Klaenhammer T.R."/>
            <person name="Caufield P.W."/>
            <person name="Cui Y."/>
            <person name="Zhang H."/>
            <person name="O'Toole P.W."/>
        </authorList>
    </citation>
    <scope>NUCLEOTIDE SEQUENCE [LARGE SCALE GENOMIC DNA]</scope>
    <source>
        <strain evidence="3 4">DSM 18933</strain>
    </source>
</reference>
<feature type="compositionally biased region" description="Low complexity" evidence="1">
    <location>
        <begin position="75"/>
        <end position="109"/>
    </location>
</feature>
<protein>
    <recommendedName>
        <fullName evidence="5">Lipoprotein</fullName>
    </recommendedName>
</protein>
<dbReference type="RefSeq" id="WP_025022998.1">
    <property type="nucleotide sequence ID" value="NZ_AZGD01000106.1"/>
</dbReference>
<evidence type="ECO:0000313" key="4">
    <source>
        <dbReference type="Proteomes" id="UP000051054"/>
    </source>
</evidence>
<feature type="compositionally biased region" description="Low complexity" evidence="1">
    <location>
        <begin position="23"/>
        <end position="40"/>
    </location>
</feature>
<feature type="region of interest" description="Disordered" evidence="1">
    <location>
        <begin position="124"/>
        <end position="148"/>
    </location>
</feature>
<dbReference type="EMBL" id="AZGD01000106">
    <property type="protein sequence ID" value="KRM17407.1"/>
    <property type="molecule type" value="Genomic_DNA"/>
</dbReference>
<comment type="caution">
    <text evidence="3">The sequence shown here is derived from an EMBL/GenBank/DDBJ whole genome shotgun (WGS) entry which is preliminary data.</text>
</comment>
<dbReference type="PATRIC" id="fig|1423755.3.peg.1244"/>
<dbReference type="PROSITE" id="PS51257">
    <property type="entry name" value="PROKAR_LIPOPROTEIN"/>
    <property type="match status" value="1"/>
</dbReference>
<evidence type="ECO:0000256" key="2">
    <source>
        <dbReference type="SAM" id="SignalP"/>
    </source>
</evidence>
<feature type="chain" id="PRO_5039146648" description="Lipoprotein" evidence="2">
    <location>
        <begin position="19"/>
        <end position="190"/>
    </location>
</feature>
<feature type="compositionally biased region" description="Basic and acidic residues" evidence="1">
    <location>
        <begin position="44"/>
        <end position="74"/>
    </location>
</feature>
<dbReference type="AlphaFoldDB" id="A0A0R1WI37"/>
<evidence type="ECO:0000256" key="1">
    <source>
        <dbReference type="SAM" id="MobiDB-lite"/>
    </source>
</evidence>
<evidence type="ECO:0000313" key="3">
    <source>
        <dbReference type="EMBL" id="KRM17407.1"/>
    </source>
</evidence>
<feature type="compositionally biased region" description="Basic and acidic residues" evidence="1">
    <location>
        <begin position="132"/>
        <end position="145"/>
    </location>
</feature>
<feature type="signal peptide" evidence="2">
    <location>
        <begin position="1"/>
        <end position="18"/>
    </location>
</feature>
<gene>
    <name evidence="3" type="ORF">FC40_GL001179</name>
</gene>
<accession>A0A0R1WI37</accession>
<keyword evidence="2" id="KW-0732">Signal</keyword>
<dbReference type="STRING" id="1423755.FC40_GL001179"/>
<name>A0A0R1WI37_9LACO</name>
<feature type="region of interest" description="Disordered" evidence="1">
    <location>
        <begin position="23"/>
        <end position="109"/>
    </location>
</feature>
<dbReference type="eggNOG" id="ENOG5030AXI">
    <property type="taxonomic scope" value="Bacteria"/>
</dbReference>
<keyword evidence="4" id="KW-1185">Reference proteome</keyword>
<organism evidence="3 4">
    <name type="scientific">Ligilactobacillus hayakitensis DSM 18933 = JCM 14209</name>
    <dbReference type="NCBI Taxonomy" id="1423755"/>
    <lineage>
        <taxon>Bacteria</taxon>
        <taxon>Bacillati</taxon>
        <taxon>Bacillota</taxon>
        <taxon>Bacilli</taxon>
        <taxon>Lactobacillales</taxon>
        <taxon>Lactobacillaceae</taxon>
        <taxon>Ligilactobacillus</taxon>
    </lineage>
</organism>
<dbReference type="Proteomes" id="UP000051054">
    <property type="component" value="Unassembled WGS sequence"/>
</dbReference>